<feature type="region of interest" description="Disordered" evidence="2">
    <location>
        <begin position="478"/>
        <end position="499"/>
    </location>
</feature>
<feature type="chain" id="PRO_5014675843" evidence="3">
    <location>
        <begin position="24"/>
        <end position="675"/>
    </location>
</feature>
<protein>
    <submittedName>
        <fullName evidence="4">Uncharacterized protein</fullName>
    </submittedName>
</protein>
<feature type="signal peptide" evidence="3">
    <location>
        <begin position="1"/>
        <end position="23"/>
    </location>
</feature>
<feature type="region of interest" description="Disordered" evidence="2">
    <location>
        <begin position="105"/>
        <end position="414"/>
    </location>
</feature>
<dbReference type="Proteomes" id="UP000245910">
    <property type="component" value="Chromosome I"/>
</dbReference>
<keyword evidence="3" id="KW-0732">Signal</keyword>
<keyword evidence="1" id="KW-0175">Coiled coil</keyword>
<evidence type="ECO:0000256" key="2">
    <source>
        <dbReference type="SAM" id="MobiDB-lite"/>
    </source>
</evidence>
<dbReference type="AlphaFoldDB" id="A0A2L2T7Z6"/>
<feature type="coiled-coil region" evidence="1">
    <location>
        <begin position="77"/>
        <end position="104"/>
    </location>
</feature>
<feature type="compositionally biased region" description="Polar residues" evidence="2">
    <location>
        <begin position="387"/>
        <end position="414"/>
    </location>
</feature>
<feature type="compositionally biased region" description="Polar residues" evidence="2">
    <location>
        <begin position="228"/>
        <end position="240"/>
    </location>
</feature>
<feature type="compositionally biased region" description="Acidic residues" evidence="2">
    <location>
        <begin position="359"/>
        <end position="379"/>
    </location>
</feature>
<feature type="compositionally biased region" description="Low complexity" evidence="2">
    <location>
        <begin position="165"/>
        <end position="181"/>
    </location>
</feature>
<dbReference type="EMBL" id="LN649229">
    <property type="protein sequence ID" value="CEI67014.1"/>
    <property type="molecule type" value="Genomic_DNA"/>
</dbReference>
<organism evidence="4 5">
    <name type="scientific">Fusarium venenatum</name>
    <dbReference type="NCBI Taxonomy" id="56646"/>
    <lineage>
        <taxon>Eukaryota</taxon>
        <taxon>Fungi</taxon>
        <taxon>Dikarya</taxon>
        <taxon>Ascomycota</taxon>
        <taxon>Pezizomycotina</taxon>
        <taxon>Sordariomycetes</taxon>
        <taxon>Hypocreomycetidae</taxon>
        <taxon>Hypocreales</taxon>
        <taxon>Nectriaceae</taxon>
        <taxon>Fusarium</taxon>
    </lineage>
</organism>
<feature type="compositionally biased region" description="Acidic residues" evidence="2">
    <location>
        <begin position="308"/>
        <end position="325"/>
    </location>
</feature>
<evidence type="ECO:0000256" key="3">
    <source>
        <dbReference type="SAM" id="SignalP"/>
    </source>
</evidence>
<feature type="compositionally biased region" description="Low complexity" evidence="2">
    <location>
        <begin position="136"/>
        <end position="145"/>
    </location>
</feature>
<accession>A0A2L2T7Z6</accession>
<keyword evidence="5" id="KW-1185">Reference proteome</keyword>
<feature type="compositionally biased region" description="Polar residues" evidence="2">
    <location>
        <begin position="481"/>
        <end position="499"/>
    </location>
</feature>
<evidence type="ECO:0000256" key="1">
    <source>
        <dbReference type="SAM" id="Coils"/>
    </source>
</evidence>
<feature type="region of interest" description="Disordered" evidence="2">
    <location>
        <begin position="559"/>
        <end position="578"/>
    </location>
</feature>
<feature type="compositionally biased region" description="Polar residues" evidence="2">
    <location>
        <begin position="114"/>
        <end position="130"/>
    </location>
</feature>
<feature type="compositionally biased region" description="Polar residues" evidence="2">
    <location>
        <begin position="343"/>
        <end position="354"/>
    </location>
</feature>
<evidence type="ECO:0000313" key="5">
    <source>
        <dbReference type="Proteomes" id="UP000245910"/>
    </source>
</evidence>
<reference evidence="5" key="1">
    <citation type="submission" date="2014-10" db="EMBL/GenBank/DDBJ databases">
        <authorList>
            <person name="King R."/>
        </authorList>
    </citation>
    <scope>NUCLEOTIDE SEQUENCE [LARGE SCALE GENOMIC DNA]</scope>
    <source>
        <strain evidence="5">A3/5</strain>
    </source>
</reference>
<feature type="region of interest" description="Disordered" evidence="2">
    <location>
        <begin position="431"/>
        <end position="462"/>
    </location>
</feature>
<feature type="compositionally biased region" description="Polar residues" evidence="2">
    <location>
        <begin position="271"/>
        <end position="301"/>
    </location>
</feature>
<proteinExistence type="predicted"/>
<evidence type="ECO:0000313" key="4">
    <source>
        <dbReference type="EMBL" id="CEI67014.1"/>
    </source>
</evidence>
<name>A0A2L2T7Z6_9HYPO</name>
<sequence length="675" mass="70375">MIRLYILLCLLPCLLLTAPFAHAALLPRLKTSFKLPGAIFTEPETRSLKVVPFKELPGKSHHGHRLHHTLSLVKRLVEDQGDMVEVTEEALEELLEQINRLHDQVNGMMPSGAPDSQSSRETGASSNGQPGQLPAGSSDGSSSDGQPEQLPEQSPKAEVPDAADVPGPSEVPVVSEPSLRPELPEPTDEGGTVREPPPGAPDQPSVPGQSQTKGLDRQAGSALAPTAVNPTQAANDKLTNPPSEAEPEESPGDGEAVALTESVDASGNGGTLQSDNLPNNAVAQPTGNAQNPTGIQTNTAQDVRPTEEPQDEDSSSDSSDADTEEPSALPGGAFVESPDGILQTLSSDVASAEQTGDLAYEENQESSPPDDECVEDEEVSGLPGTIRNPNCTPGNRPSANDPTQDASANPTLVATAETSLAQVAVAASELATLEPTKGDSPVATKAKGPAPALETEATSTPTINAVDLEQLAAPTLIASPPTASNPEPSTAAQLSVEQTSPSLRTLVFTSVITRSSTIKITTTRTEFVDANEPTRSFKAPGHVFKEDEDAGAAFNKDGKLAAEDSDDEDTPGINTIDSTRRTNADHFAEAPLQGTSLNTEIAPEITSLSTTTMAMTTTISLSYRSTMPTPEATQNLMPALVPSAIIRGNGTYDTTPTSGFKTIRSTASMAERALI</sequence>